<dbReference type="AlphaFoldDB" id="A0ABD3WE27"/>
<dbReference type="Proteomes" id="UP001634394">
    <property type="component" value="Unassembled WGS sequence"/>
</dbReference>
<accession>A0ABD3WE27</accession>
<feature type="domain" description="CABIT" evidence="3">
    <location>
        <begin position="29"/>
        <end position="259"/>
    </location>
</feature>
<name>A0ABD3WE27_SINWO</name>
<dbReference type="InterPro" id="IPR025946">
    <property type="entry name" value="CABIT_dom"/>
</dbReference>
<dbReference type="PANTHER" id="PTHR14454">
    <property type="entry name" value="GRB2-ASSOCIATED AND REGULATOR OF MAPK PROTEIN FAMILY MEMBER"/>
    <property type="match status" value="1"/>
</dbReference>
<evidence type="ECO:0000259" key="3">
    <source>
        <dbReference type="Pfam" id="PF12736"/>
    </source>
</evidence>
<protein>
    <recommendedName>
        <fullName evidence="3">CABIT domain-containing protein</fullName>
    </recommendedName>
</protein>
<reference evidence="4 5" key="1">
    <citation type="submission" date="2024-11" db="EMBL/GenBank/DDBJ databases">
        <title>Chromosome-level genome assembly of the freshwater bivalve Anodonta woodiana.</title>
        <authorList>
            <person name="Chen X."/>
        </authorList>
    </citation>
    <scope>NUCLEOTIDE SEQUENCE [LARGE SCALE GENOMIC DNA]</scope>
    <source>
        <strain evidence="4">MN2024</strain>
        <tissue evidence="4">Gills</tissue>
    </source>
</reference>
<evidence type="ECO:0000256" key="2">
    <source>
        <dbReference type="SAM" id="MobiDB-lite"/>
    </source>
</evidence>
<feature type="region of interest" description="Disordered" evidence="2">
    <location>
        <begin position="346"/>
        <end position="393"/>
    </location>
</feature>
<gene>
    <name evidence="4" type="ORF">ACJMK2_039007</name>
</gene>
<proteinExistence type="predicted"/>
<organism evidence="4 5">
    <name type="scientific">Sinanodonta woodiana</name>
    <name type="common">Chinese pond mussel</name>
    <name type="synonym">Anodonta woodiana</name>
    <dbReference type="NCBI Taxonomy" id="1069815"/>
    <lineage>
        <taxon>Eukaryota</taxon>
        <taxon>Metazoa</taxon>
        <taxon>Spiralia</taxon>
        <taxon>Lophotrochozoa</taxon>
        <taxon>Mollusca</taxon>
        <taxon>Bivalvia</taxon>
        <taxon>Autobranchia</taxon>
        <taxon>Heteroconchia</taxon>
        <taxon>Palaeoheterodonta</taxon>
        <taxon>Unionida</taxon>
        <taxon>Unionoidea</taxon>
        <taxon>Unionidae</taxon>
        <taxon>Unioninae</taxon>
        <taxon>Sinanodonta</taxon>
    </lineage>
</organism>
<evidence type="ECO:0000256" key="1">
    <source>
        <dbReference type="ARBA" id="ARBA00022553"/>
    </source>
</evidence>
<evidence type="ECO:0000313" key="5">
    <source>
        <dbReference type="Proteomes" id="UP001634394"/>
    </source>
</evidence>
<sequence>MATSNANQDSIMWSEETYRLDEVSSHFKLPIMVRVNEGIYGCLESETFSANDIIKLEKEVSLAKIAAHFIHDFNEWRSKTRSDYEQYLSLKEISEILIPIHYKGKLQLISDETICESVSEISTVKSKFIMVLKNLVVPKSNGTITIEAGTVLEIDFPASATSGKGGNRTMLVCRYNLNKTTYTVELPMTMKGKFKSIHDDTKYTLQHVIDNYELPQAVKFVDSDIAEMYSRDIVDGVENMVHFSGMVSLNRLVMQKVLIGYYKRLDTGYTIQNRFFRRPIVVIPLDSDNVKNIEVSVPQILPEDNEIYEFFIANNFSFDRTCDLTSVDGNLYAEFVKCPKVYIMDNDPPPIPPQHSGSNDSPPQVPRRPNKSIEISSPIRPKDCASKTWRSPEPDPKIKVVEHLETKARLPLKVSQKQSTSTEERIYDYPDLSQMDLYFDKKPVAHVTPHSKTVSHQNHSNKPFKDLTVSELCERLKRCGFENLIKVCESQKLDGQLMYGLEEKILVRCPFNLTEFQVRKYRDMVYKNWVPKLN</sequence>
<dbReference type="InterPro" id="IPR052281">
    <property type="entry name" value="GAREM"/>
</dbReference>
<keyword evidence="5" id="KW-1185">Reference proteome</keyword>
<comment type="caution">
    <text evidence="4">The sequence shown here is derived from an EMBL/GenBank/DDBJ whole genome shotgun (WGS) entry which is preliminary data.</text>
</comment>
<dbReference type="Pfam" id="PF12736">
    <property type="entry name" value="CABIT"/>
    <property type="match status" value="1"/>
</dbReference>
<evidence type="ECO:0000313" key="4">
    <source>
        <dbReference type="EMBL" id="KAL3870982.1"/>
    </source>
</evidence>
<feature type="compositionally biased region" description="Basic and acidic residues" evidence="2">
    <location>
        <begin position="380"/>
        <end position="393"/>
    </location>
</feature>
<keyword evidence="1" id="KW-0597">Phosphoprotein</keyword>
<dbReference type="PANTHER" id="PTHR14454:SF11">
    <property type="entry name" value="SERRANO, ISOFORM F"/>
    <property type="match status" value="1"/>
</dbReference>
<dbReference type="EMBL" id="JBJQND010000007">
    <property type="protein sequence ID" value="KAL3870982.1"/>
    <property type="molecule type" value="Genomic_DNA"/>
</dbReference>